<organism evidence="1 2">
    <name type="scientific">Orrella daihaiensis</name>
    <dbReference type="NCBI Taxonomy" id="2782176"/>
    <lineage>
        <taxon>Bacteria</taxon>
        <taxon>Pseudomonadati</taxon>
        <taxon>Pseudomonadota</taxon>
        <taxon>Betaproteobacteria</taxon>
        <taxon>Burkholderiales</taxon>
        <taxon>Alcaligenaceae</taxon>
        <taxon>Orrella</taxon>
    </lineage>
</organism>
<evidence type="ECO:0000313" key="2">
    <source>
        <dbReference type="Proteomes" id="UP000831607"/>
    </source>
</evidence>
<proteinExistence type="predicted"/>
<protein>
    <submittedName>
        <fullName evidence="1">Uncharacterized protein</fullName>
    </submittedName>
</protein>
<keyword evidence="2" id="KW-1185">Reference proteome</keyword>
<dbReference type="RefSeq" id="WP_243478603.1">
    <property type="nucleotide sequence ID" value="NZ_CP063982.1"/>
</dbReference>
<dbReference type="Proteomes" id="UP000831607">
    <property type="component" value="Chromosome"/>
</dbReference>
<dbReference type="EMBL" id="CP063982">
    <property type="protein sequence ID" value="UOD50205.1"/>
    <property type="molecule type" value="Genomic_DNA"/>
</dbReference>
<gene>
    <name evidence="1" type="ORF">DHf2319_12320</name>
</gene>
<name>A0ABY4AIT1_9BURK</name>
<reference evidence="1 2" key="1">
    <citation type="submission" date="2020-11" db="EMBL/GenBank/DDBJ databases">
        <title>Algicoccus daihaiensis sp.nov., isolated from Daihai Lake in Inner Mongolia.</title>
        <authorList>
            <person name="Kai J."/>
        </authorList>
    </citation>
    <scope>NUCLEOTIDE SEQUENCE [LARGE SCALE GENOMIC DNA]</scope>
    <source>
        <strain evidence="2">f23</strain>
    </source>
</reference>
<dbReference type="InterPro" id="IPR043176">
    <property type="entry name" value="NlpE_N_sf"/>
</dbReference>
<sequence length="209" mass="22789">MQQPGYYNPPPASSTQDAIVFAEGGVTRQTVNAPSQIQIKLRSNEPVQSQSTTVAQADGLTPAGQSALAQKIQQDEVTPQNTLFAKPETFFGTLPCFHKDMRCIAQQVTLTLAPNGRWRARVSYLENQQASGGAQTMQGCWRGVLMRPPRLMLLGEDKNVRAELTMTSSQVLQLRSIDGQTPNLTYTLSRQPDLDPISELDGVAAPSCN</sequence>
<accession>A0ABY4AIT1</accession>
<dbReference type="Gene3D" id="2.40.128.300">
    <property type="match status" value="1"/>
</dbReference>
<evidence type="ECO:0000313" key="1">
    <source>
        <dbReference type="EMBL" id="UOD50205.1"/>
    </source>
</evidence>